<dbReference type="Pfam" id="PF00135">
    <property type="entry name" value="COesterase"/>
    <property type="match status" value="1"/>
</dbReference>
<reference evidence="2 3" key="1">
    <citation type="journal article" date="2019" name="Int. J. Syst. Evol. Microbiol.">
        <title>The Global Catalogue of Microorganisms (GCM) 10K type strain sequencing project: providing services to taxonomists for standard genome sequencing and annotation.</title>
        <authorList>
            <consortium name="The Broad Institute Genomics Platform"/>
            <consortium name="The Broad Institute Genome Sequencing Center for Infectious Disease"/>
            <person name="Wu L."/>
            <person name="Ma J."/>
        </authorList>
    </citation>
    <scope>NUCLEOTIDE SEQUENCE [LARGE SCALE GENOMIC DNA]</scope>
    <source>
        <strain evidence="2 3">JCM 11444</strain>
    </source>
</reference>
<comment type="caution">
    <text evidence="2">The sequence shown here is derived from an EMBL/GenBank/DDBJ whole genome shotgun (WGS) entry which is preliminary data.</text>
</comment>
<protein>
    <recommendedName>
        <fullName evidence="1">Carboxylesterase type B domain-containing protein</fullName>
    </recommendedName>
</protein>
<dbReference type="EMBL" id="BAAAID010000013">
    <property type="protein sequence ID" value="GAA0927016.1"/>
    <property type="molecule type" value="Genomic_DNA"/>
</dbReference>
<evidence type="ECO:0000313" key="2">
    <source>
        <dbReference type="EMBL" id="GAA0927016.1"/>
    </source>
</evidence>
<dbReference type="Gene3D" id="3.40.50.1820">
    <property type="entry name" value="alpha/beta hydrolase"/>
    <property type="match status" value="1"/>
</dbReference>
<dbReference type="InterPro" id="IPR002018">
    <property type="entry name" value="CarbesteraseB"/>
</dbReference>
<organism evidence="2 3">
    <name type="scientific">Streptomyces rhizosphaericus</name>
    <dbReference type="NCBI Taxonomy" id="114699"/>
    <lineage>
        <taxon>Bacteria</taxon>
        <taxon>Bacillati</taxon>
        <taxon>Actinomycetota</taxon>
        <taxon>Actinomycetes</taxon>
        <taxon>Kitasatosporales</taxon>
        <taxon>Streptomycetaceae</taxon>
        <taxon>Streptomyces</taxon>
        <taxon>Streptomyces violaceusniger group</taxon>
    </lineage>
</organism>
<name>A0ABN1PFT7_9ACTN</name>
<dbReference type="SUPFAM" id="SSF53474">
    <property type="entry name" value="alpha/beta-Hydrolases"/>
    <property type="match status" value="1"/>
</dbReference>
<evidence type="ECO:0000259" key="1">
    <source>
        <dbReference type="Pfam" id="PF00135"/>
    </source>
</evidence>
<gene>
    <name evidence="2" type="ORF">GCM10009575_027040</name>
</gene>
<sequence>MATDEGAVRGATSKGVERFLGIPYAAAPTGSLRWKPPRPAARWTGVREAADFGRAALGAAQHSRLRR</sequence>
<keyword evidence="3" id="KW-1185">Reference proteome</keyword>
<evidence type="ECO:0000313" key="3">
    <source>
        <dbReference type="Proteomes" id="UP001500418"/>
    </source>
</evidence>
<feature type="domain" description="Carboxylesterase type B" evidence="1">
    <location>
        <begin position="3"/>
        <end position="61"/>
    </location>
</feature>
<dbReference type="InterPro" id="IPR029058">
    <property type="entry name" value="AB_hydrolase_fold"/>
</dbReference>
<dbReference type="Proteomes" id="UP001500418">
    <property type="component" value="Unassembled WGS sequence"/>
</dbReference>
<dbReference type="PANTHER" id="PTHR11559">
    <property type="entry name" value="CARBOXYLESTERASE"/>
    <property type="match status" value="1"/>
</dbReference>
<proteinExistence type="predicted"/>
<dbReference type="InterPro" id="IPR050309">
    <property type="entry name" value="Type-B_Carboxylest/Lipase"/>
</dbReference>
<accession>A0ABN1PFT7</accession>